<evidence type="ECO:0000313" key="1">
    <source>
        <dbReference type="EMBL" id="KAH3886222.1"/>
    </source>
</evidence>
<dbReference type="AlphaFoldDB" id="A0A9D4MYF6"/>
<sequence length="50" mass="5576">MRCAMKITCENSAPFPFHVHTKPHVPVSQEEEHRAQIRGAFCGCQAPNLA</sequence>
<keyword evidence="2" id="KW-1185">Reference proteome</keyword>
<accession>A0A9D4MYF6</accession>
<evidence type="ECO:0000313" key="2">
    <source>
        <dbReference type="Proteomes" id="UP000828390"/>
    </source>
</evidence>
<gene>
    <name evidence="1" type="ORF">DPMN_010223</name>
</gene>
<reference evidence="1" key="2">
    <citation type="submission" date="2020-11" db="EMBL/GenBank/DDBJ databases">
        <authorList>
            <person name="McCartney M.A."/>
            <person name="Auch B."/>
            <person name="Kono T."/>
            <person name="Mallez S."/>
            <person name="Becker A."/>
            <person name="Gohl D.M."/>
            <person name="Silverstein K.A.T."/>
            <person name="Koren S."/>
            <person name="Bechman K.B."/>
            <person name="Herman A."/>
            <person name="Abrahante J.E."/>
            <person name="Garbe J."/>
        </authorList>
    </citation>
    <scope>NUCLEOTIDE SEQUENCE</scope>
    <source>
        <strain evidence="1">Duluth1</strain>
        <tissue evidence="1">Whole animal</tissue>
    </source>
</reference>
<reference evidence="1" key="1">
    <citation type="journal article" date="2019" name="bioRxiv">
        <title>The Genome of the Zebra Mussel, Dreissena polymorpha: A Resource for Invasive Species Research.</title>
        <authorList>
            <person name="McCartney M.A."/>
            <person name="Auch B."/>
            <person name="Kono T."/>
            <person name="Mallez S."/>
            <person name="Zhang Y."/>
            <person name="Obille A."/>
            <person name="Becker A."/>
            <person name="Abrahante J.E."/>
            <person name="Garbe J."/>
            <person name="Badalamenti J.P."/>
            <person name="Herman A."/>
            <person name="Mangelson H."/>
            <person name="Liachko I."/>
            <person name="Sullivan S."/>
            <person name="Sone E.D."/>
            <person name="Koren S."/>
            <person name="Silverstein K.A.T."/>
            <person name="Beckman K.B."/>
            <person name="Gohl D.M."/>
        </authorList>
    </citation>
    <scope>NUCLEOTIDE SEQUENCE</scope>
    <source>
        <strain evidence="1">Duluth1</strain>
        <tissue evidence="1">Whole animal</tissue>
    </source>
</reference>
<dbReference type="EMBL" id="JAIWYP010000001">
    <property type="protein sequence ID" value="KAH3886222.1"/>
    <property type="molecule type" value="Genomic_DNA"/>
</dbReference>
<protein>
    <submittedName>
        <fullName evidence="1">Uncharacterized protein</fullName>
    </submittedName>
</protein>
<organism evidence="1 2">
    <name type="scientific">Dreissena polymorpha</name>
    <name type="common">Zebra mussel</name>
    <name type="synonym">Mytilus polymorpha</name>
    <dbReference type="NCBI Taxonomy" id="45954"/>
    <lineage>
        <taxon>Eukaryota</taxon>
        <taxon>Metazoa</taxon>
        <taxon>Spiralia</taxon>
        <taxon>Lophotrochozoa</taxon>
        <taxon>Mollusca</taxon>
        <taxon>Bivalvia</taxon>
        <taxon>Autobranchia</taxon>
        <taxon>Heteroconchia</taxon>
        <taxon>Euheterodonta</taxon>
        <taxon>Imparidentia</taxon>
        <taxon>Neoheterodontei</taxon>
        <taxon>Myida</taxon>
        <taxon>Dreissenoidea</taxon>
        <taxon>Dreissenidae</taxon>
        <taxon>Dreissena</taxon>
    </lineage>
</organism>
<comment type="caution">
    <text evidence="1">The sequence shown here is derived from an EMBL/GenBank/DDBJ whole genome shotgun (WGS) entry which is preliminary data.</text>
</comment>
<dbReference type="Proteomes" id="UP000828390">
    <property type="component" value="Unassembled WGS sequence"/>
</dbReference>
<proteinExistence type="predicted"/>
<name>A0A9D4MYF6_DREPO</name>